<sequence>MNTEESLIFKLSAAVLSSCKNLIWPTLFLFLISYYLAASHILSKAETGLLIAGSLGAAIQYYFYWRITLDEKLFNQLQSEADLQPLNKVLNSLFGINTPPRALALRMAGIQKLIRYFLISTFCSWIAWITLLGLFIS</sequence>
<dbReference type="AlphaFoldDB" id="A0A3S8ZSI3"/>
<accession>A0A3S8ZSI3</accession>
<reference evidence="2 3" key="1">
    <citation type="submission" date="2018-12" db="EMBL/GenBank/DDBJ databases">
        <title>Complete genome sequence of Iodobacter sp. H11R3.</title>
        <authorList>
            <person name="Bae J.-W."/>
        </authorList>
    </citation>
    <scope>NUCLEOTIDE SEQUENCE [LARGE SCALE GENOMIC DNA]</scope>
    <source>
        <strain evidence="2 3">H11R3</strain>
    </source>
</reference>
<feature type="transmembrane region" description="Helical" evidence="1">
    <location>
        <begin position="48"/>
        <end position="65"/>
    </location>
</feature>
<dbReference type="Proteomes" id="UP000282438">
    <property type="component" value="Chromosome"/>
</dbReference>
<proteinExistence type="predicted"/>
<feature type="transmembrane region" description="Helical" evidence="1">
    <location>
        <begin position="21"/>
        <end position="42"/>
    </location>
</feature>
<name>A0A3S8ZSI3_9NEIS</name>
<evidence type="ECO:0000313" key="3">
    <source>
        <dbReference type="Proteomes" id="UP000282438"/>
    </source>
</evidence>
<keyword evidence="1" id="KW-0472">Membrane</keyword>
<dbReference type="KEGG" id="iod:EJO50_07955"/>
<gene>
    <name evidence="2" type="ORF">EJO50_07955</name>
</gene>
<protein>
    <submittedName>
        <fullName evidence="2">Uncharacterized protein</fullName>
    </submittedName>
</protein>
<keyword evidence="3" id="KW-1185">Reference proteome</keyword>
<keyword evidence="1" id="KW-0812">Transmembrane</keyword>
<organism evidence="2 3">
    <name type="scientific">Iodobacter ciconiae</name>
    <dbReference type="NCBI Taxonomy" id="2496266"/>
    <lineage>
        <taxon>Bacteria</taxon>
        <taxon>Pseudomonadati</taxon>
        <taxon>Pseudomonadota</taxon>
        <taxon>Betaproteobacteria</taxon>
        <taxon>Neisseriales</taxon>
        <taxon>Chitinibacteraceae</taxon>
        <taxon>Iodobacter</taxon>
    </lineage>
</organism>
<dbReference type="OrthoDB" id="8589233at2"/>
<dbReference type="RefSeq" id="WP_125973103.1">
    <property type="nucleotide sequence ID" value="NZ_CP034433.1"/>
</dbReference>
<feature type="transmembrane region" description="Helical" evidence="1">
    <location>
        <begin position="116"/>
        <end position="136"/>
    </location>
</feature>
<evidence type="ECO:0000256" key="1">
    <source>
        <dbReference type="SAM" id="Phobius"/>
    </source>
</evidence>
<keyword evidence="1" id="KW-1133">Transmembrane helix</keyword>
<evidence type="ECO:0000313" key="2">
    <source>
        <dbReference type="EMBL" id="AZN36429.1"/>
    </source>
</evidence>
<dbReference type="EMBL" id="CP034433">
    <property type="protein sequence ID" value="AZN36429.1"/>
    <property type="molecule type" value="Genomic_DNA"/>
</dbReference>